<dbReference type="GeneID" id="14870703"/>
<dbReference type="Proteomes" id="UP000007797">
    <property type="component" value="Unassembled WGS sequence"/>
</dbReference>
<dbReference type="KEGG" id="dfa:DFA_04105"/>
<dbReference type="AlphaFoldDB" id="F4Q1B0"/>
<accession>F4Q1B0</accession>
<dbReference type="RefSeq" id="XP_004366515.1">
    <property type="nucleotide sequence ID" value="XM_004366458.1"/>
</dbReference>
<keyword evidence="2" id="KW-1185">Reference proteome</keyword>
<reference evidence="2" key="1">
    <citation type="journal article" date="2011" name="Genome Res.">
        <title>Phylogeny-wide analysis of social amoeba genomes highlights ancient origins for complex intercellular communication.</title>
        <authorList>
            <person name="Heidel A.J."/>
            <person name="Lawal H.M."/>
            <person name="Felder M."/>
            <person name="Schilde C."/>
            <person name="Helps N.R."/>
            <person name="Tunggal B."/>
            <person name="Rivero F."/>
            <person name="John U."/>
            <person name="Schleicher M."/>
            <person name="Eichinger L."/>
            <person name="Platzer M."/>
            <person name="Noegel A.A."/>
            <person name="Schaap P."/>
            <person name="Gloeckner G."/>
        </authorList>
    </citation>
    <scope>NUCLEOTIDE SEQUENCE [LARGE SCALE GENOMIC DNA]</scope>
    <source>
        <strain evidence="2">SH3</strain>
    </source>
</reference>
<dbReference type="EMBL" id="GL883018">
    <property type="protein sequence ID" value="EGG18611.1"/>
    <property type="molecule type" value="Genomic_DNA"/>
</dbReference>
<proteinExistence type="predicted"/>
<evidence type="ECO:0000313" key="1">
    <source>
        <dbReference type="EMBL" id="EGG18611.1"/>
    </source>
</evidence>
<gene>
    <name evidence="1" type="ORF">DFA_04105</name>
</gene>
<organism evidence="1 2">
    <name type="scientific">Cavenderia fasciculata</name>
    <name type="common">Slime mold</name>
    <name type="synonym">Dictyostelium fasciculatum</name>
    <dbReference type="NCBI Taxonomy" id="261658"/>
    <lineage>
        <taxon>Eukaryota</taxon>
        <taxon>Amoebozoa</taxon>
        <taxon>Evosea</taxon>
        <taxon>Eumycetozoa</taxon>
        <taxon>Dictyostelia</taxon>
        <taxon>Acytosteliales</taxon>
        <taxon>Cavenderiaceae</taxon>
        <taxon>Cavenderia</taxon>
    </lineage>
</organism>
<evidence type="ECO:0000313" key="2">
    <source>
        <dbReference type="Proteomes" id="UP000007797"/>
    </source>
</evidence>
<sequence length="106" mass="12259">MNTPTIKSLLQSVYIRQVIFYWVGEVSNITKCQDDYIVVKPLKGRDIVNIPHLGMITQYAMPWNFIKHYLPPNNKDNSSSSNILFERRMDAITGYCAHRNATLNII</sequence>
<protein>
    <submittedName>
        <fullName evidence="1">Uncharacterized protein</fullName>
    </submittedName>
</protein>
<name>F4Q1B0_CACFS</name>